<comment type="caution">
    <text evidence="1">The sequence shown here is derived from an EMBL/GenBank/DDBJ whole genome shotgun (WGS) entry which is preliminary data.</text>
</comment>
<reference evidence="1 2" key="1">
    <citation type="journal article" date="2015" name="Nature">
        <title>rRNA introns, odd ribosomes, and small enigmatic genomes across a large radiation of phyla.</title>
        <authorList>
            <person name="Brown C.T."/>
            <person name="Hug L.A."/>
            <person name="Thomas B.C."/>
            <person name="Sharon I."/>
            <person name="Castelle C.J."/>
            <person name="Singh A."/>
            <person name="Wilkins M.J."/>
            <person name="Williams K.H."/>
            <person name="Banfield J.F."/>
        </authorList>
    </citation>
    <scope>NUCLEOTIDE SEQUENCE [LARGE SCALE GENOMIC DNA]</scope>
</reference>
<evidence type="ECO:0000313" key="1">
    <source>
        <dbReference type="EMBL" id="KKU32488.1"/>
    </source>
</evidence>
<proteinExistence type="predicted"/>
<gene>
    <name evidence="1" type="ORF">UX47_C0010G0004</name>
</gene>
<protein>
    <submittedName>
        <fullName evidence="1">Uncharacterized protein</fullName>
    </submittedName>
</protein>
<sequence length="138" mass="16168">MAKKSDNSIWEDGVQVFTKAGHLGKKFRYYVLFTTISDKKLTEHDKEIIEHTIKEVDNKYKSKAESVSFGDETYVHIHWLIPDNVPPQSVYDLFLDVISSKFNIVNYHVNSSNVDDFTSKDIVEYKEFLRKIKNKMDD</sequence>
<evidence type="ECO:0000313" key="2">
    <source>
        <dbReference type="Proteomes" id="UP000034794"/>
    </source>
</evidence>
<accession>A0A0G1RR95</accession>
<name>A0A0G1RR95_9BACT</name>
<dbReference type="AlphaFoldDB" id="A0A0G1RR95"/>
<dbReference type="Proteomes" id="UP000034794">
    <property type="component" value="Unassembled WGS sequence"/>
</dbReference>
<organism evidence="1 2">
    <name type="scientific">Candidatus Collierbacteria bacterium GW2011_GWA2_46_26</name>
    <dbReference type="NCBI Taxonomy" id="1618381"/>
    <lineage>
        <taxon>Bacteria</taxon>
        <taxon>Candidatus Collieribacteriota</taxon>
    </lineage>
</organism>
<dbReference type="EMBL" id="LCMI01000010">
    <property type="protein sequence ID" value="KKU32488.1"/>
    <property type="molecule type" value="Genomic_DNA"/>
</dbReference>